<dbReference type="EMBL" id="JXXR01000005">
    <property type="protein sequence ID" value="KJY75750.1"/>
    <property type="molecule type" value="Genomic_DNA"/>
</dbReference>
<evidence type="ECO:0000313" key="4">
    <source>
        <dbReference type="Proteomes" id="UP000576645"/>
    </source>
</evidence>
<dbReference type="Pfam" id="PF09458">
    <property type="entry name" value="H_lectin"/>
    <property type="match status" value="1"/>
</dbReference>
<dbReference type="GO" id="GO:0030246">
    <property type="term" value="F:carbohydrate binding"/>
    <property type="evidence" value="ECO:0007669"/>
    <property type="project" value="InterPro"/>
</dbReference>
<dbReference type="AlphaFoldDB" id="A0A837GBB8"/>
<gene>
    <name evidence="3" type="ORF">F0238_15510</name>
    <name evidence="2" type="ORF">TW71_06795</name>
</gene>
<dbReference type="RefSeq" id="WP_006963186.1">
    <property type="nucleotide sequence ID" value="NZ_CP009264.1"/>
</dbReference>
<protein>
    <recommendedName>
        <fullName evidence="1">H-type lectin domain-containing protein</fullName>
    </recommendedName>
</protein>
<dbReference type="Gene3D" id="2.60.40.2080">
    <property type="match status" value="1"/>
</dbReference>
<dbReference type="GO" id="GO:0007155">
    <property type="term" value="P:cell adhesion"/>
    <property type="evidence" value="ECO:0007669"/>
    <property type="project" value="InterPro"/>
</dbReference>
<evidence type="ECO:0000259" key="1">
    <source>
        <dbReference type="Pfam" id="PF09458"/>
    </source>
</evidence>
<evidence type="ECO:0000313" key="2">
    <source>
        <dbReference type="EMBL" id="KJY75750.1"/>
    </source>
</evidence>
<comment type="caution">
    <text evidence="2">The sequence shown here is derived from an EMBL/GenBank/DDBJ whole genome shotgun (WGS) entry which is preliminary data.</text>
</comment>
<reference evidence="3 4" key="2">
    <citation type="submission" date="2019-09" db="EMBL/GenBank/DDBJ databases">
        <title>Draft genome sequencing and comparative genomics of hatchery-associated Vibrios.</title>
        <authorList>
            <person name="Kehlet-Delgado H."/>
            <person name="Mueller R.S."/>
        </authorList>
    </citation>
    <scope>NUCLEOTIDE SEQUENCE [LARGE SCALE GENOMIC DNA]</scope>
    <source>
        <strain evidence="3 4">09-121-3</strain>
    </source>
</reference>
<dbReference type="InterPro" id="IPR037221">
    <property type="entry name" value="H-type_lectin_dom_sf"/>
</dbReference>
<evidence type="ECO:0000313" key="3">
    <source>
        <dbReference type="EMBL" id="NOJ24144.1"/>
    </source>
</evidence>
<sequence>MKQVIGKVSYNGDVEIGQGFQAERHSAGLFKVYFDSNLFDSTPVVVVTPDTSRESSETYTVATSLKNVSESGFTLSIENLSADTYDATFNFIAITQ</sequence>
<dbReference type="Proteomes" id="UP000576645">
    <property type="component" value="Unassembled WGS sequence"/>
</dbReference>
<organism evidence="2">
    <name type="scientific">Vibrio coralliilyticus</name>
    <dbReference type="NCBI Taxonomy" id="190893"/>
    <lineage>
        <taxon>Bacteria</taxon>
        <taxon>Pseudomonadati</taxon>
        <taxon>Pseudomonadota</taxon>
        <taxon>Gammaproteobacteria</taxon>
        <taxon>Vibrionales</taxon>
        <taxon>Vibrionaceae</taxon>
        <taxon>Vibrio</taxon>
    </lineage>
</organism>
<name>A0A837GBB8_9VIBR</name>
<dbReference type="InterPro" id="IPR019019">
    <property type="entry name" value="H-type_lectin_domain"/>
</dbReference>
<proteinExistence type="predicted"/>
<feature type="domain" description="H-type lectin" evidence="1">
    <location>
        <begin position="31"/>
        <end position="94"/>
    </location>
</feature>
<dbReference type="EMBL" id="VTXP01000007">
    <property type="protein sequence ID" value="NOJ24144.1"/>
    <property type="molecule type" value="Genomic_DNA"/>
</dbReference>
<accession>A0A837GBB8</accession>
<dbReference type="SUPFAM" id="SSF141086">
    <property type="entry name" value="Agglutinin HPA-like"/>
    <property type="match status" value="1"/>
</dbReference>
<reference evidence="2" key="1">
    <citation type="journal article" date="2015" name="BMC Genomics">
        <title>Genome mining reveals unlocked bioactive potential of marine Gram-negative bacteria.</title>
        <authorList>
            <person name="Machado H."/>
            <person name="Sonnenschein E.C."/>
            <person name="Melchiorsen J."/>
            <person name="Gram L."/>
        </authorList>
    </citation>
    <scope>NUCLEOTIDE SEQUENCE</scope>
    <source>
        <strain evidence="2">S2052</strain>
    </source>
</reference>
<dbReference type="KEGG" id="vct:JV59_37700"/>